<evidence type="ECO:0000256" key="4">
    <source>
        <dbReference type="ARBA" id="ARBA00022989"/>
    </source>
</evidence>
<dbReference type="Pfam" id="PF01145">
    <property type="entry name" value="Band_7"/>
    <property type="match status" value="1"/>
</dbReference>
<evidence type="ECO:0000256" key="1">
    <source>
        <dbReference type="ARBA" id="ARBA00004167"/>
    </source>
</evidence>
<name>A0ABX1VA47_9PLAN</name>
<gene>
    <name evidence="8" type="primary">hflC</name>
    <name evidence="8" type="ORF">LzC2_09310</name>
</gene>
<dbReference type="Proteomes" id="UP000609651">
    <property type="component" value="Unassembled WGS sequence"/>
</dbReference>
<feature type="domain" description="Band 7" evidence="7">
    <location>
        <begin position="29"/>
        <end position="240"/>
    </location>
</feature>
<comment type="function">
    <text evidence="6">HflC and HflK could regulate a protease.</text>
</comment>
<proteinExistence type="inferred from homology"/>
<evidence type="ECO:0000256" key="3">
    <source>
        <dbReference type="ARBA" id="ARBA00022692"/>
    </source>
</evidence>
<keyword evidence="5" id="KW-0472">Membrane</keyword>
<evidence type="ECO:0000256" key="6">
    <source>
        <dbReference type="PIRNR" id="PIRNR005651"/>
    </source>
</evidence>
<dbReference type="InterPro" id="IPR036013">
    <property type="entry name" value="Band_7/SPFH_dom_sf"/>
</dbReference>
<keyword evidence="4" id="KW-1133">Transmembrane helix</keyword>
<dbReference type="PANTHER" id="PTHR42911">
    <property type="entry name" value="MODULATOR OF FTSH PROTEASE HFLC"/>
    <property type="match status" value="1"/>
</dbReference>
<reference evidence="8 9" key="1">
    <citation type="journal article" date="2020" name="Syst. Appl. Microbiol.">
        <title>Alienimonas chondri sp. nov., a novel planctomycete isolated from the biofilm of the red alga Chondrus crispus.</title>
        <authorList>
            <person name="Vitorino I."/>
            <person name="Albuquerque L."/>
            <person name="Wiegand S."/>
            <person name="Kallscheuer N."/>
            <person name="da Costa M.S."/>
            <person name="Lobo-da-Cunha A."/>
            <person name="Jogler C."/>
            <person name="Lage O.M."/>
        </authorList>
    </citation>
    <scope>NUCLEOTIDE SEQUENCE [LARGE SCALE GENOMIC DNA]</scope>
    <source>
        <strain evidence="8 9">LzC2</strain>
    </source>
</reference>
<keyword evidence="3" id="KW-0812">Transmembrane</keyword>
<dbReference type="InterPro" id="IPR001107">
    <property type="entry name" value="Band_7"/>
</dbReference>
<evidence type="ECO:0000256" key="5">
    <source>
        <dbReference type="ARBA" id="ARBA00023136"/>
    </source>
</evidence>
<dbReference type="Gene3D" id="3.30.479.30">
    <property type="entry name" value="Band 7 domain"/>
    <property type="match status" value="1"/>
</dbReference>
<comment type="subcellular location">
    <subcellularLocation>
        <location evidence="1">Membrane</location>
        <topology evidence="1">Single-pass membrane protein</topology>
    </subcellularLocation>
</comment>
<dbReference type="CDD" id="cd03405">
    <property type="entry name" value="SPFH_HflC"/>
    <property type="match status" value="1"/>
</dbReference>
<dbReference type="GO" id="GO:0008233">
    <property type="term" value="F:peptidase activity"/>
    <property type="evidence" value="ECO:0007669"/>
    <property type="project" value="UniProtKB-KW"/>
</dbReference>
<dbReference type="PANTHER" id="PTHR42911:SF1">
    <property type="entry name" value="MODULATOR OF FTSH PROTEASE HFLC"/>
    <property type="match status" value="1"/>
</dbReference>
<keyword evidence="8" id="KW-0378">Hydrolase</keyword>
<dbReference type="GO" id="GO:0006508">
    <property type="term" value="P:proteolysis"/>
    <property type="evidence" value="ECO:0007669"/>
    <property type="project" value="UniProtKB-KW"/>
</dbReference>
<dbReference type="PIRSF" id="PIRSF005651">
    <property type="entry name" value="HflC"/>
    <property type="match status" value="1"/>
</dbReference>
<sequence length="363" mass="40446">MNRRRSSLAATALAGAAALVVVLLVLLYSSAYTVDEREYAVVVQFGEPVASRTEPGLYWKYPFIEDVRRLPRTFQFYRTGESDKLKDLPTADARKIEVSAYAVWRITDPMEFLKVLRTVENAENRVIRTRVRSEIRNVVTGVDLAEAVRSTNRELTYSFGSQGAAKEEQTVEGEPAALGEVTSIEIGREKLTERIRQGITARLTGEEGEPTLNRGVELVDVGISSIEFVPDVRRASFDRFRTELESYATANRTSGERLKQEILNATEAEVQKIEGDGERQSKEIRGTVDARNIKEFAAAITETGDFYSFQKKLELYRTALSGDTRLILTTDSDLLGMLKRLEAADAAPDPESDSTIAETAEAE</sequence>
<dbReference type="SUPFAM" id="SSF117892">
    <property type="entry name" value="Band 7/SPFH domain"/>
    <property type="match status" value="1"/>
</dbReference>
<dbReference type="NCBIfam" id="TIGR01932">
    <property type="entry name" value="hflC"/>
    <property type="match status" value="1"/>
</dbReference>
<protein>
    <recommendedName>
        <fullName evidence="6">Protein HflC</fullName>
    </recommendedName>
</protein>
<accession>A0ABX1VA47</accession>
<evidence type="ECO:0000313" key="8">
    <source>
        <dbReference type="EMBL" id="NNJ24870.1"/>
    </source>
</evidence>
<dbReference type="SMART" id="SM00244">
    <property type="entry name" value="PHB"/>
    <property type="match status" value="1"/>
</dbReference>
<comment type="similarity">
    <text evidence="2 6">Belongs to the band 7/mec-2 family. HflC subfamily.</text>
</comment>
<keyword evidence="8" id="KW-0645">Protease</keyword>
<evidence type="ECO:0000259" key="7">
    <source>
        <dbReference type="SMART" id="SM00244"/>
    </source>
</evidence>
<dbReference type="InterPro" id="IPR010200">
    <property type="entry name" value="HflC"/>
</dbReference>
<dbReference type="EMBL" id="WTPX01000019">
    <property type="protein sequence ID" value="NNJ24870.1"/>
    <property type="molecule type" value="Genomic_DNA"/>
</dbReference>
<evidence type="ECO:0000313" key="9">
    <source>
        <dbReference type="Proteomes" id="UP000609651"/>
    </source>
</evidence>
<keyword evidence="9" id="KW-1185">Reference proteome</keyword>
<organism evidence="8 9">
    <name type="scientific">Alienimonas chondri</name>
    <dbReference type="NCBI Taxonomy" id="2681879"/>
    <lineage>
        <taxon>Bacteria</taxon>
        <taxon>Pseudomonadati</taxon>
        <taxon>Planctomycetota</taxon>
        <taxon>Planctomycetia</taxon>
        <taxon>Planctomycetales</taxon>
        <taxon>Planctomycetaceae</taxon>
        <taxon>Alienimonas</taxon>
    </lineage>
</organism>
<dbReference type="RefSeq" id="WP_171184279.1">
    <property type="nucleotide sequence ID" value="NZ_WTPX01000019.1"/>
</dbReference>
<comment type="caution">
    <text evidence="8">The sequence shown here is derived from an EMBL/GenBank/DDBJ whole genome shotgun (WGS) entry which is preliminary data.</text>
</comment>
<evidence type="ECO:0000256" key="2">
    <source>
        <dbReference type="ARBA" id="ARBA00007862"/>
    </source>
</evidence>